<evidence type="ECO:0000256" key="3">
    <source>
        <dbReference type="ARBA" id="ARBA00022490"/>
    </source>
</evidence>
<dbReference type="SMART" id="SM00320">
    <property type="entry name" value="WD40"/>
    <property type="match status" value="7"/>
</dbReference>
<dbReference type="Gene3D" id="1.25.10.10">
    <property type="entry name" value="Leucine-rich Repeat Variant"/>
    <property type="match status" value="1"/>
</dbReference>
<dbReference type="AlphaFoldDB" id="A0A1B0DD79"/>
<dbReference type="PRINTS" id="PR00320">
    <property type="entry name" value="GPROTEINBRPT"/>
</dbReference>
<dbReference type="InterPro" id="IPR038122">
    <property type="entry name" value="PFU_sf"/>
</dbReference>
<evidence type="ECO:0000256" key="1">
    <source>
        <dbReference type="ARBA" id="ARBA00004496"/>
    </source>
</evidence>
<dbReference type="Proteomes" id="UP000092462">
    <property type="component" value="Unassembled WGS sequence"/>
</dbReference>
<dbReference type="GO" id="GO:0043161">
    <property type="term" value="P:proteasome-mediated ubiquitin-dependent protein catabolic process"/>
    <property type="evidence" value="ECO:0007669"/>
    <property type="project" value="TreeGrafter"/>
</dbReference>
<dbReference type="VEuPathDB" id="VectorBase:PPAPM1_004788"/>
<evidence type="ECO:0000256" key="4">
    <source>
        <dbReference type="ARBA" id="ARBA00022574"/>
    </source>
</evidence>
<dbReference type="EnsemblMetazoa" id="PPAI005850-RA">
    <property type="protein sequence ID" value="PPAI005850-PA"/>
    <property type="gene ID" value="PPAI005850"/>
</dbReference>
<dbReference type="Pfam" id="PF00400">
    <property type="entry name" value="WD40"/>
    <property type="match status" value="5"/>
</dbReference>
<comment type="subcellular location">
    <subcellularLocation>
        <location evidence="1">Cytoplasm</location>
    </subcellularLocation>
</comment>
<dbReference type="SUPFAM" id="SSF50978">
    <property type="entry name" value="WD40 repeat-like"/>
    <property type="match status" value="1"/>
</dbReference>
<dbReference type="CDD" id="cd00200">
    <property type="entry name" value="WD40"/>
    <property type="match status" value="1"/>
</dbReference>
<protein>
    <submittedName>
        <fullName evidence="6">Uncharacterized protein</fullName>
    </submittedName>
</protein>
<dbReference type="Gene3D" id="2.130.10.10">
    <property type="entry name" value="YVTN repeat-like/Quinoprotein amine dehydrogenase"/>
    <property type="match status" value="1"/>
</dbReference>
<dbReference type="InterPro" id="IPR013535">
    <property type="entry name" value="PUL_dom"/>
</dbReference>
<dbReference type="Pfam" id="PF08324">
    <property type="entry name" value="PUL"/>
    <property type="match status" value="1"/>
</dbReference>
<dbReference type="InterPro" id="IPR020472">
    <property type="entry name" value="WD40_PAC1"/>
</dbReference>
<dbReference type="PROSITE" id="PS51396">
    <property type="entry name" value="PUL"/>
    <property type="match status" value="1"/>
</dbReference>
<dbReference type="VEuPathDB" id="VectorBase:PPAI005850"/>
<dbReference type="InterPro" id="IPR001680">
    <property type="entry name" value="WD40_rpt"/>
</dbReference>
<keyword evidence="3" id="KW-0963">Cytoplasm</keyword>
<dbReference type="Pfam" id="PF09070">
    <property type="entry name" value="PFU"/>
    <property type="match status" value="1"/>
</dbReference>
<dbReference type="GO" id="GO:0005634">
    <property type="term" value="C:nucleus"/>
    <property type="evidence" value="ECO:0007669"/>
    <property type="project" value="TreeGrafter"/>
</dbReference>
<keyword evidence="4" id="KW-0853">WD repeat</keyword>
<dbReference type="GO" id="GO:0043130">
    <property type="term" value="F:ubiquitin binding"/>
    <property type="evidence" value="ECO:0007669"/>
    <property type="project" value="TreeGrafter"/>
</dbReference>
<proteinExistence type="inferred from homology"/>
<dbReference type="EMBL" id="AJVK01031738">
    <property type="status" value="NOT_ANNOTATED_CDS"/>
    <property type="molecule type" value="Genomic_DNA"/>
</dbReference>
<evidence type="ECO:0000256" key="2">
    <source>
        <dbReference type="ARBA" id="ARBA00008495"/>
    </source>
</evidence>
<comment type="similarity">
    <text evidence="2">Belongs to the WD repeat PLAP family.</text>
</comment>
<keyword evidence="7" id="KW-1185">Reference proteome</keyword>
<keyword evidence="5" id="KW-0677">Repeat</keyword>
<evidence type="ECO:0000256" key="5">
    <source>
        <dbReference type="ARBA" id="ARBA00022737"/>
    </source>
</evidence>
<dbReference type="GO" id="GO:0010992">
    <property type="term" value="P:ubiquitin recycling"/>
    <property type="evidence" value="ECO:0007669"/>
    <property type="project" value="TreeGrafter"/>
</dbReference>
<dbReference type="PROSITE" id="PS50082">
    <property type="entry name" value="WD_REPEATS_2"/>
    <property type="match status" value="3"/>
</dbReference>
<dbReference type="InterPro" id="IPR036322">
    <property type="entry name" value="WD40_repeat_dom_sf"/>
</dbReference>
<dbReference type="PANTHER" id="PTHR19849">
    <property type="entry name" value="PHOSPHOLIPASE A-2-ACTIVATING PROTEIN"/>
    <property type="match status" value="1"/>
</dbReference>
<dbReference type="GO" id="GO:0005737">
    <property type="term" value="C:cytoplasm"/>
    <property type="evidence" value="ECO:0007669"/>
    <property type="project" value="UniProtKB-SubCell"/>
</dbReference>
<reference evidence="6" key="1">
    <citation type="submission" date="2022-08" db="UniProtKB">
        <authorList>
            <consortium name="EnsemblMetazoa"/>
        </authorList>
    </citation>
    <scope>IDENTIFICATION</scope>
    <source>
        <strain evidence="6">Israel</strain>
    </source>
</reference>
<dbReference type="Gene3D" id="3.10.20.870">
    <property type="entry name" value="PFU (PLAA family ubiquitin binding), C-terminal domain"/>
    <property type="match status" value="1"/>
</dbReference>
<name>A0A1B0DD79_PHLPP</name>
<organism evidence="6 7">
    <name type="scientific">Phlebotomus papatasi</name>
    <name type="common">Sandfly</name>
    <dbReference type="NCBI Taxonomy" id="29031"/>
    <lineage>
        <taxon>Eukaryota</taxon>
        <taxon>Metazoa</taxon>
        <taxon>Ecdysozoa</taxon>
        <taxon>Arthropoda</taxon>
        <taxon>Hexapoda</taxon>
        <taxon>Insecta</taxon>
        <taxon>Pterygota</taxon>
        <taxon>Neoptera</taxon>
        <taxon>Endopterygota</taxon>
        <taxon>Diptera</taxon>
        <taxon>Nematocera</taxon>
        <taxon>Psychodoidea</taxon>
        <taxon>Psychodidae</taxon>
        <taxon>Phlebotomus</taxon>
        <taxon>Phlebotomus</taxon>
    </lineage>
</organism>
<accession>A0A1B0DD79</accession>
<dbReference type="PROSITE" id="PS50294">
    <property type="entry name" value="WD_REPEATS_REGION"/>
    <property type="match status" value="3"/>
</dbReference>
<dbReference type="InterPro" id="IPR015943">
    <property type="entry name" value="WD40/YVTN_repeat-like_dom_sf"/>
</dbReference>
<dbReference type="PANTHER" id="PTHR19849:SF0">
    <property type="entry name" value="PHOSPHOLIPASE A-2-ACTIVATING PROTEIN"/>
    <property type="match status" value="1"/>
</dbReference>
<evidence type="ECO:0000313" key="6">
    <source>
        <dbReference type="EnsemblMetazoa" id="PPAI005850-PA"/>
    </source>
</evidence>
<dbReference type="PROSITE" id="PS51394">
    <property type="entry name" value="PFU"/>
    <property type="match status" value="1"/>
</dbReference>
<sequence length="731" mass="79539">MSLSEYKLSCELRGHSLDVRTVAEGSDFILSGSRDMKVKVWAKDGDDTNYPIGAFLARNVYKERGCLQNHSNYVAVVFYLEEEGWICTGSNDSTICIYTSGSMVPILTLKDHKATGWWSVRVSEPFVSCLCKGLEPRSIVSGSWDKTGRIWRISDANQVSSVLLSGHEAAVWAVESVPCGQRYVTGSADKNIFVWNASGVKIFVLKGHSDCVRGLIGMGNGGLLSCGNDAVIKVWNDEGECVNELFGHNNYIYTMALNRSVGEDVLVSGGEDSSVRMWSASEGALGEELRLPAQSVWSVTCLRNGDIVTGSSDGIVRIFTRDPSRMAPTDTLAAYQTSVEVWQREHSTELGGIKVNDLPGPESLLVEGTEGQTRIVRQPNGKIECFQWTRGNWSLVGDVTGASGGTNASSGKTLYQGKEYDFVFNVDVEDGAPPIKLPYNRGQDPWFVAQEFIHKHNLPQVYLDQVANFVIKNSGNAPVAPSDSGYRDPFTGASRSFNTENAPDEAKVNDSILSDAIAVARSEGGAPDVQIECLRSLLKWPRGILFPVLDIVRLVVRNEATCGLLVSGEVMKILVECVSDSAANQLMALRCLTNMQIHQVGRNLVHGKLGEILGRVSEIRKGSVNAQVAVATFLLNATVSQMQLADGDECKILGECSLETMQWIEDLEATYRCFQALGNLTCTPVGQEIVALIVSVDTLVDKIKAFTLGNLPDGFDKLARCSRDLCVSLGV</sequence>
<dbReference type="InterPro" id="IPR011989">
    <property type="entry name" value="ARM-like"/>
</dbReference>
<dbReference type="InterPro" id="IPR015155">
    <property type="entry name" value="PFU"/>
</dbReference>
<evidence type="ECO:0000313" key="7">
    <source>
        <dbReference type="Proteomes" id="UP000092462"/>
    </source>
</evidence>